<dbReference type="AlphaFoldDB" id="A0A109JZD1"/>
<organism evidence="6 7">
    <name type="scientific">Bradyrhizobium macuxiense</name>
    <dbReference type="NCBI Taxonomy" id="1755647"/>
    <lineage>
        <taxon>Bacteria</taxon>
        <taxon>Pseudomonadati</taxon>
        <taxon>Pseudomonadota</taxon>
        <taxon>Alphaproteobacteria</taxon>
        <taxon>Hyphomicrobiales</taxon>
        <taxon>Nitrobacteraceae</taxon>
        <taxon>Bradyrhizobium</taxon>
    </lineage>
</organism>
<evidence type="ECO:0000256" key="4">
    <source>
        <dbReference type="ARBA" id="ARBA00023239"/>
    </source>
</evidence>
<evidence type="ECO:0000256" key="3">
    <source>
        <dbReference type="ARBA" id="ARBA00022833"/>
    </source>
</evidence>
<protein>
    <submittedName>
        <fullName evidence="6">Aldehyde-activating protein</fullName>
    </submittedName>
</protein>
<dbReference type="InterPro" id="IPR011057">
    <property type="entry name" value="Mss4-like_sf"/>
</dbReference>
<dbReference type="GO" id="GO:0046872">
    <property type="term" value="F:metal ion binding"/>
    <property type="evidence" value="ECO:0007669"/>
    <property type="project" value="UniProtKB-KW"/>
</dbReference>
<evidence type="ECO:0000256" key="2">
    <source>
        <dbReference type="ARBA" id="ARBA00022723"/>
    </source>
</evidence>
<accession>A0A109JZD1</accession>
<comment type="caution">
    <text evidence="6">The sequence shown here is derived from an EMBL/GenBank/DDBJ whole genome shotgun (WGS) entry which is preliminary data.</text>
</comment>
<sequence>MTAETSTKPVLTGGCQCGAVRFAVSSAPTRISICHCRMCQKASGAPFASFADIDRNDFTWTRGKPAAFKSSSIAERDFCAACGTPLSFRRIDGPRIEIMTGAFDRPDRVVPTQQFGTESRLGWVVGIANLPSQTTMQNYGPEKMATITSHQHPDHD</sequence>
<feature type="domain" description="CENP-V/GFA" evidence="5">
    <location>
        <begin position="11"/>
        <end position="118"/>
    </location>
</feature>
<dbReference type="Proteomes" id="UP000057737">
    <property type="component" value="Unassembled WGS sequence"/>
</dbReference>
<dbReference type="PROSITE" id="PS51891">
    <property type="entry name" value="CENP_V_GFA"/>
    <property type="match status" value="1"/>
</dbReference>
<dbReference type="Gene3D" id="3.90.1590.10">
    <property type="entry name" value="glutathione-dependent formaldehyde- activating enzyme (gfa)"/>
    <property type="match status" value="1"/>
</dbReference>
<comment type="similarity">
    <text evidence="1">Belongs to the Gfa family.</text>
</comment>
<dbReference type="PANTHER" id="PTHR33337">
    <property type="entry name" value="GFA DOMAIN-CONTAINING PROTEIN"/>
    <property type="match status" value="1"/>
</dbReference>
<evidence type="ECO:0000259" key="5">
    <source>
        <dbReference type="PROSITE" id="PS51891"/>
    </source>
</evidence>
<keyword evidence="4" id="KW-0456">Lyase</keyword>
<dbReference type="PANTHER" id="PTHR33337:SF40">
    <property type="entry name" value="CENP-V_GFA DOMAIN-CONTAINING PROTEIN-RELATED"/>
    <property type="match status" value="1"/>
</dbReference>
<evidence type="ECO:0000313" key="7">
    <source>
        <dbReference type="Proteomes" id="UP000057737"/>
    </source>
</evidence>
<evidence type="ECO:0000313" key="6">
    <source>
        <dbReference type="EMBL" id="KWV57941.1"/>
    </source>
</evidence>
<dbReference type="SUPFAM" id="SSF51316">
    <property type="entry name" value="Mss4-like"/>
    <property type="match status" value="1"/>
</dbReference>
<keyword evidence="3" id="KW-0862">Zinc</keyword>
<proteinExistence type="inferred from homology"/>
<keyword evidence="7" id="KW-1185">Reference proteome</keyword>
<dbReference type="GO" id="GO:0016846">
    <property type="term" value="F:carbon-sulfur lyase activity"/>
    <property type="evidence" value="ECO:0007669"/>
    <property type="project" value="InterPro"/>
</dbReference>
<evidence type="ECO:0000256" key="1">
    <source>
        <dbReference type="ARBA" id="ARBA00005495"/>
    </source>
</evidence>
<dbReference type="InterPro" id="IPR006913">
    <property type="entry name" value="CENP-V/GFA"/>
</dbReference>
<dbReference type="EMBL" id="LNCU01000040">
    <property type="protein sequence ID" value="KWV57941.1"/>
    <property type="molecule type" value="Genomic_DNA"/>
</dbReference>
<name>A0A109JZD1_9BRAD</name>
<reference evidence="6 7" key="1">
    <citation type="submission" date="2015-11" db="EMBL/GenBank/DDBJ databases">
        <title>Draft Genome Sequence of the Strain BR 10303 (Bradyrhizobium sp.) isolated from nodules of Centrolobium paraense.</title>
        <authorList>
            <person name="Zelli J.E."/>
            <person name="Simoes-Araujo J.L."/>
            <person name="Barauna A.C."/>
            <person name="Silva K."/>
        </authorList>
    </citation>
    <scope>NUCLEOTIDE SEQUENCE [LARGE SCALE GENOMIC DNA]</scope>
    <source>
        <strain evidence="6 7">BR 10303</strain>
    </source>
</reference>
<keyword evidence="2" id="KW-0479">Metal-binding</keyword>
<dbReference type="OrthoDB" id="9807246at2"/>
<dbReference type="RefSeq" id="WP_066504682.1">
    <property type="nucleotide sequence ID" value="NZ_LNCU01000040.1"/>
</dbReference>
<gene>
    <name evidence="6" type="ORF">AS156_37740</name>
</gene>
<dbReference type="Pfam" id="PF04828">
    <property type="entry name" value="GFA"/>
    <property type="match status" value="1"/>
</dbReference>